<dbReference type="Proteomes" id="UP000077857">
    <property type="component" value="Unassembled WGS sequence"/>
</dbReference>
<dbReference type="GO" id="GO:0006935">
    <property type="term" value="P:chemotaxis"/>
    <property type="evidence" value="ECO:0007669"/>
    <property type="project" value="UniProtKB-UniRule"/>
</dbReference>
<dbReference type="Pfam" id="PF00072">
    <property type="entry name" value="Response_reg"/>
    <property type="match status" value="1"/>
</dbReference>
<dbReference type="AlphaFoldDB" id="A0A177N3F7"/>
<dbReference type="SMART" id="SM00448">
    <property type="entry name" value="REC"/>
    <property type="match status" value="1"/>
</dbReference>
<dbReference type="GO" id="GO:0005737">
    <property type="term" value="C:cytoplasm"/>
    <property type="evidence" value="ECO:0007669"/>
    <property type="project" value="UniProtKB-SubCell"/>
</dbReference>
<evidence type="ECO:0000259" key="7">
    <source>
        <dbReference type="PROSITE" id="PS50110"/>
    </source>
</evidence>
<dbReference type="EC" id="3.5.1.44" evidence="4"/>
<dbReference type="Pfam" id="PF01339">
    <property type="entry name" value="CheB_methylest"/>
    <property type="match status" value="1"/>
</dbReference>
<dbReference type="PROSITE" id="PS50110">
    <property type="entry name" value="RESPONSE_REGULATORY"/>
    <property type="match status" value="1"/>
</dbReference>
<dbReference type="InterPro" id="IPR000673">
    <property type="entry name" value="Sig_transdc_resp-reg_Me-estase"/>
</dbReference>
<dbReference type="CDD" id="cd16432">
    <property type="entry name" value="CheB_Rec"/>
    <property type="match status" value="1"/>
</dbReference>
<comment type="catalytic activity">
    <reaction evidence="3 4">
        <text>[protein]-L-glutamate 5-O-methyl ester + H2O = L-glutamyl-[protein] + methanol + H(+)</text>
        <dbReference type="Rhea" id="RHEA:23236"/>
        <dbReference type="Rhea" id="RHEA-COMP:10208"/>
        <dbReference type="Rhea" id="RHEA-COMP:10311"/>
        <dbReference type="ChEBI" id="CHEBI:15377"/>
        <dbReference type="ChEBI" id="CHEBI:15378"/>
        <dbReference type="ChEBI" id="CHEBI:17790"/>
        <dbReference type="ChEBI" id="CHEBI:29973"/>
        <dbReference type="ChEBI" id="CHEBI:82795"/>
        <dbReference type="EC" id="3.1.1.61"/>
    </reaction>
</comment>
<keyword evidence="4 6" id="KW-0597">Phosphoprotein</keyword>
<protein>
    <recommendedName>
        <fullName evidence="4">Protein-glutamate methylesterase/protein-glutamine glutaminase</fullName>
        <ecNumber evidence="4">3.1.1.61</ecNumber>
        <ecNumber evidence="4">3.5.1.44</ecNumber>
    </recommendedName>
</protein>
<evidence type="ECO:0000256" key="6">
    <source>
        <dbReference type="PROSITE-ProRule" id="PRU00169"/>
    </source>
</evidence>
<comment type="function">
    <text evidence="4">Involved in chemotaxis. Part of a chemotaxis signal transduction system that modulates chemotaxis in response to various stimuli. Catalyzes the demethylation of specific methylglutamate residues introduced into the chemoreceptors (methyl-accepting chemotaxis proteins or MCP) by CheR. Also mediates the irreversible deamidation of specific glutamine residues to glutamic acid.</text>
</comment>
<keyword evidence="4" id="KW-0963">Cytoplasm</keyword>
<comment type="caution">
    <text evidence="9">The sequence shown here is derived from an EMBL/GenBank/DDBJ whole genome shotgun (WGS) entry which is preliminary data.</text>
</comment>
<evidence type="ECO:0000256" key="3">
    <source>
        <dbReference type="ARBA" id="ARBA00048267"/>
    </source>
</evidence>
<dbReference type="SUPFAM" id="SSF52172">
    <property type="entry name" value="CheY-like"/>
    <property type="match status" value="1"/>
</dbReference>
<dbReference type="GO" id="GO:0008984">
    <property type="term" value="F:protein-glutamate methylesterase activity"/>
    <property type="evidence" value="ECO:0007669"/>
    <property type="project" value="UniProtKB-UniRule"/>
</dbReference>
<dbReference type="PROSITE" id="PS50122">
    <property type="entry name" value="CHEB"/>
    <property type="match status" value="1"/>
</dbReference>
<dbReference type="RefSeq" id="WP_064042247.1">
    <property type="nucleotide sequence ID" value="NZ_LUUJ01000118.1"/>
</dbReference>
<feature type="domain" description="Response regulatory" evidence="7">
    <location>
        <begin position="4"/>
        <end position="121"/>
    </location>
</feature>
<feature type="modified residue" description="4-aspartylphosphate" evidence="4 6">
    <location>
        <position position="55"/>
    </location>
</feature>
<feature type="domain" description="CheB-type methylesterase" evidence="8">
    <location>
        <begin position="177"/>
        <end position="362"/>
    </location>
</feature>
<evidence type="ECO:0000256" key="5">
    <source>
        <dbReference type="PROSITE-ProRule" id="PRU00050"/>
    </source>
</evidence>
<dbReference type="GO" id="GO:0050568">
    <property type="term" value="F:protein-glutamine glutaminase activity"/>
    <property type="evidence" value="ECO:0007669"/>
    <property type="project" value="UniProtKB-UniRule"/>
</dbReference>
<evidence type="ECO:0000256" key="4">
    <source>
        <dbReference type="HAMAP-Rule" id="MF_00099"/>
    </source>
</evidence>
<dbReference type="EMBL" id="LUUJ01000118">
    <property type="protein sequence ID" value="OAI11709.1"/>
    <property type="molecule type" value="Genomic_DNA"/>
</dbReference>
<dbReference type="Gene3D" id="3.40.50.2300">
    <property type="match status" value="1"/>
</dbReference>
<organism evidence="9 10">
    <name type="scientific">Methylomonas koyamae</name>
    <dbReference type="NCBI Taxonomy" id="702114"/>
    <lineage>
        <taxon>Bacteria</taxon>
        <taxon>Pseudomonadati</taxon>
        <taxon>Pseudomonadota</taxon>
        <taxon>Gammaproteobacteria</taxon>
        <taxon>Methylococcales</taxon>
        <taxon>Methylococcaceae</taxon>
        <taxon>Methylomonas</taxon>
    </lineage>
</organism>
<comment type="catalytic activity">
    <reaction evidence="4">
        <text>L-glutaminyl-[protein] + H2O = L-glutamyl-[protein] + NH4(+)</text>
        <dbReference type="Rhea" id="RHEA:16441"/>
        <dbReference type="Rhea" id="RHEA-COMP:10207"/>
        <dbReference type="Rhea" id="RHEA-COMP:10208"/>
        <dbReference type="ChEBI" id="CHEBI:15377"/>
        <dbReference type="ChEBI" id="CHEBI:28938"/>
        <dbReference type="ChEBI" id="CHEBI:29973"/>
        <dbReference type="ChEBI" id="CHEBI:30011"/>
        <dbReference type="EC" id="3.5.1.44"/>
    </reaction>
</comment>
<dbReference type="InterPro" id="IPR001789">
    <property type="entry name" value="Sig_transdc_resp-reg_receiver"/>
</dbReference>
<dbReference type="EC" id="3.1.1.61" evidence="4"/>
<sequence length="366" mass="39031">MAIRVLVVDDSHFICHRVTEILEEDQEFKVVGVAHDGRQAVEMAAALQPDVITMDVEMPVMDGISAVKRIMSTRPVPILMFSAMTQVGARATFDALSAGAIDFLPKQMEDIDANRETARYLLRYRVRMVAGQAAKVAAAGTLGDAGLRRSGGFAAHIGAAAVAKERALPAKPSQADPGKIDLLAVAASTGGPVAMQYVLSRVPAGCSMPILLIQHMPPNFTKSFAERLNSLCSIEVREAQDGDILQPGVALLSPGAVQMQLKQTPGSRQIALRPKQAGEIYSPSVDITFSSLADNFNGRVLAVVLTGMGADGKLGAMKLRQRGAQIWAQDEASSTIYGMPKAIAEAGLADHVYSLDEIANQFNKLH</sequence>
<dbReference type="PIRSF" id="PIRSF000876">
    <property type="entry name" value="RR_chemtxs_CheB"/>
    <property type="match status" value="1"/>
</dbReference>
<gene>
    <name evidence="4" type="primary">cheB</name>
    <name evidence="9" type="ORF">A1507_20000</name>
</gene>
<keyword evidence="2 4" id="KW-0378">Hydrolase</keyword>
<dbReference type="GO" id="GO:0000156">
    <property type="term" value="F:phosphorelay response regulator activity"/>
    <property type="evidence" value="ECO:0007669"/>
    <property type="project" value="InterPro"/>
</dbReference>
<feature type="active site" evidence="4 5">
    <location>
        <position position="215"/>
    </location>
</feature>
<proteinExistence type="inferred from homology"/>
<dbReference type="HAMAP" id="MF_00099">
    <property type="entry name" value="CheB_chemtxs"/>
    <property type="match status" value="1"/>
</dbReference>
<accession>A0A177N3F7</accession>
<feature type="active site" evidence="4 5">
    <location>
        <position position="311"/>
    </location>
</feature>
<comment type="PTM">
    <text evidence="4">Phosphorylated by CheA. Phosphorylation of the N-terminal regulatory domain activates the methylesterase activity.</text>
</comment>
<evidence type="ECO:0000259" key="8">
    <source>
        <dbReference type="PROSITE" id="PS50122"/>
    </source>
</evidence>
<evidence type="ECO:0000313" key="10">
    <source>
        <dbReference type="Proteomes" id="UP000077857"/>
    </source>
</evidence>
<dbReference type="Gene3D" id="3.40.50.180">
    <property type="entry name" value="Methylesterase CheB, C-terminal domain"/>
    <property type="match status" value="1"/>
</dbReference>
<feature type="active site" evidence="4 5">
    <location>
        <position position="188"/>
    </location>
</feature>
<dbReference type="PANTHER" id="PTHR42872">
    <property type="entry name" value="PROTEIN-GLUTAMATE METHYLESTERASE/PROTEIN-GLUTAMINE GLUTAMINASE"/>
    <property type="match status" value="1"/>
</dbReference>
<evidence type="ECO:0000256" key="1">
    <source>
        <dbReference type="ARBA" id="ARBA00022500"/>
    </source>
</evidence>
<reference evidence="9 10" key="1">
    <citation type="submission" date="2016-03" db="EMBL/GenBank/DDBJ databases">
        <authorList>
            <person name="Ploux O."/>
        </authorList>
    </citation>
    <scope>NUCLEOTIDE SEQUENCE [LARGE SCALE GENOMIC DNA]</scope>
    <source>
        <strain evidence="9 10">R-45378</strain>
    </source>
</reference>
<dbReference type="InterPro" id="IPR008248">
    <property type="entry name" value="CheB-like"/>
</dbReference>
<dbReference type="InterPro" id="IPR035909">
    <property type="entry name" value="CheB_C"/>
</dbReference>
<evidence type="ECO:0000313" key="9">
    <source>
        <dbReference type="EMBL" id="OAI11709.1"/>
    </source>
</evidence>
<dbReference type="OrthoDB" id="9793421at2"/>
<comment type="domain">
    <text evidence="4">Contains a C-terminal catalytic domain, and an N-terminal region which modulates catalytic activity.</text>
</comment>
<name>A0A177N3F7_9GAMM</name>
<keyword evidence="1 4" id="KW-0145">Chemotaxis</keyword>
<comment type="subcellular location">
    <subcellularLocation>
        <location evidence="4">Cytoplasm</location>
    </subcellularLocation>
</comment>
<dbReference type="InterPro" id="IPR011006">
    <property type="entry name" value="CheY-like_superfamily"/>
</dbReference>
<dbReference type="PANTHER" id="PTHR42872:SF3">
    <property type="entry name" value="PROTEIN-GLUTAMATE METHYLESTERASE_PROTEIN-GLUTAMINE GLUTAMINASE 1"/>
    <property type="match status" value="1"/>
</dbReference>
<dbReference type="CDD" id="cd17541">
    <property type="entry name" value="REC_CheB-like"/>
    <property type="match status" value="1"/>
</dbReference>
<comment type="similarity">
    <text evidence="4">Belongs to the CheB family.</text>
</comment>
<dbReference type="SUPFAM" id="SSF52738">
    <property type="entry name" value="Methylesterase CheB, C-terminal domain"/>
    <property type="match status" value="1"/>
</dbReference>
<dbReference type="NCBIfam" id="NF001965">
    <property type="entry name" value="PRK00742.1"/>
    <property type="match status" value="1"/>
</dbReference>
<evidence type="ECO:0000256" key="2">
    <source>
        <dbReference type="ARBA" id="ARBA00022801"/>
    </source>
</evidence>